<dbReference type="SUPFAM" id="SSF52768">
    <property type="entry name" value="Arginase/deacetylase"/>
    <property type="match status" value="1"/>
</dbReference>
<dbReference type="PRINTS" id="PR01270">
    <property type="entry name" value="HDASUPER"/>
</dbReference>
<keyword evidence="3" id="KW-0378">Hydrolase</keyword>
<dbReference type="GO" id="GO:0040029">
    <property type="term" value="P:epigenetic regulation of gene expression"/>
    <property type="evidence" value="ECO:0007669"/>
    <property type="project" value="TreeGrafter"/>
</dbReference>
<dbReference type="RefSeq" id="WP_066080147.1">
    <property type="nucleotide sequence ID" value="NZ_CP181246.1"/>
</dbReference>
<dbReference type="InterPro" id="IPR023696">
    <property type="entry name" value="Ureohydrolase_dom_sf"/>
</dbReference>
<dbReference type="Proteomes" id="UP000254651">
    <property type="component" value="Unassembled WGS sequence"/>
</dbReference>
<feature type="domain" description="Histone deacetylase" evidence="2">
    <location>
        <begin position="39"/>
        <end position="325"/>
    </location>
</feature>
<dbReference type="AlphaFoldDB" id="A0A378UDT8"/>
<evidence type="ECO:0000256" key="1">
    <source>
        <dbReference type="ARBA" id="ARBA00005947"/>
    </source>
</evidence>
<comment type="similarity">
    <text evidence="1">Belongs to the histone deacetylase family.</text>
</comment>
<dbReference type="GO" id="GO:0016787">
    <property type="term" value="F:hydrolase activity"/>
    <property type="evidence" value="ECO:0007669"/>
    <property type="project" value="UniProtKB-KW"/>
</dbReference>
<proteinExistence type="inferred from homology"/>
<dbReference type="EC" id="3.5.1.-" evidence="3"/>
<dbReference type="PANTHER" id="PTHR10625">
    <property type="entry name" value="HISTONE DEACETYLASE HDAC1-RELATED"/>
    <property type="match status" value="1"/>
</dbReference>
<dbReference type="Gene3D" id="3.40.800.20">
    <property type="entry name" value="Histone deacetylase domain"/>
    <property type="match status" value="1"/>
</dbReference>
<dbReference type="InterPro" id="IPR023801">
    <property type="entry name" value="His_deacetylse_dom"/>
</dbReference>
<evidence type="ECO:0000313" key="4">
    <source>
        <dbReference type="Proteomes" id="UP000254651"/>
    </source>
</evidence>
<dbReference type="CDD" id="cd11599">
    <property type="entry name" value="HDAC_classII_2"/>
    <property type="match status" value="1"/>
</dbReference>
<dbReference type="GO" id="GO:0004407">
    <property type="term" value="F:histone deacetylase activity"/>
    <property type="evidence" value="ECO:0007669"/>
    <property type="project" value="TreeGrafter"/>
</dbReference>
<evidence type="ECO:0000313" key="3">
    <source>
        <dbReference type="EMBL" id="STZ75467.1"/>
    </source>
</evidence>
<keyword evidence="4" id="KW-1185">Reference proteome</keyword>
<accession>A0A378UDT8</accession>
<dbReference type="EMBL" id="UGQS01000001">
    <property type="protein sequence ID" value="STZ75467.1"/>
    <property type="molecule type" value="Genomic_DNA"/>
</dbReference>
<dbReference type="InterPro" id="IPR000286">
    <property type="entry name" value="HDACs"/>
</dbReference>
<name>A0A378UDT8_BERDE</name>
<reference evidence="3 4" key="1">
    <citation type="submission" date="2018-06" db="EMBL/GenBank/DDBJ databases">
        <authorList>
            <consortium name="Pathogen Informatics"/>
            <person name="Doyle S."/>
        </authorList>
    </citation>
    <scope>NUCLEOTIDE SEQUENCE [LARGE SCALE GENOMIC DNA]</scope>
    <source>
        <strain evidence="3 4">NCTC10295</strain>
    </source>
</reference>
<evidence type="ECO:0000259" key="2">
    <source>
        <dbReference type="Pfam" id="PF00850"/>
    </source>
</evidence>
<sequence>MKKLLQRLRTRLRRLLGKNARTVWISHPLFREHHPGGGHPDSPERIAAIETALKSEDIWRHLQTAEAEEISDARLALVHRRSYLSFLESNQPAPGKIYRIDDDTVMSHDSLKAARFAAGAVVQAVDMVMKKKAWHAFCAVRPPGHHAQSGRAGGFCLLNNAAAGIMHAIAEYRLQRVAVIDFDVHHGDGTTEIFQNDPRILMLDLYETDLFPFPDFDSRARNPDMVHTPFSAGADSRSFRRTVRTRWLPKLAAFQPELVVLCAGFDAHRQDETGRLNLHEADFAWLTHKIIQTASSCPGRIVSVLEGGYTPASLAKSAAAHIRVLAGLPKAAYAQAYDDTLRGKKHRPLRQYLRSDKA</sequence>
<protein>
    <submittedName>
        <fullName evidence="3">Histone deacetylase family protein</fullName>
        <ecNumber evidence="3">3.5.1.-</ecNumber>
    </submittedName>
</protein>
<dbReference type="Pfam" id="PF00850">
    <property type="entry name" value="Hist_deacetyl"/>
    <property type="match status" value="1"/>
</dbReference>
<organism evidence="3 4">
    <name type="scientific">Bergeriella denitrificans</name>
    <name type="common">Neisseria denitrificans</name>
    <dbReference type="NCBI Taxonomy" id="494"/>
    <lineage>
        <taxon>Bacteria</taxon>
        <taxon>Pseudomonadati</taxon>
        <taxon>Pseudomonadota</taxon>
        <taxon>Betaproteobacteria</taxon>
        <taxon>Neisseriales</taxon>
        <taxon>Neisseriaceae</taxon>
        <taxon>Bergeriella</taxon>
    </lineage>
</organism>
<gene>
    <name evidence="3" type="primary">hdaH</name>
    <name evidence="3" type="ORF">NCTC10295_00191</name>
</gene>
<dbReference type="PANTHER" id="PTHR10625:SF10">
    <property type="entry name" value="HISTONE DEACETYLASE HDAC1"/>
    <property type="match status" value="1"/>
</dbReference>
<dbReference type="InterPro" id="IPR037138">
    <property type="entry name" value="His_deacetylse_dom_sf"/>
</dbReference>